<evidence type="ECO:0000313" key="3">
    <source>
        <dbReference type="EMBL" id="MQY31221.1"/>
    </source>
</evidence>
<evidence type="ECO:0000313" key="4">
    <source>
        <dbReference type="Proteomes" id="UP000431401"/>
    </source>
</evidence>
<sequence>MLFDIRTIVGALLGLYGIILTVTGLVHDTASDQDRTGGWNINLWAGIGLIVVSILFLAWARLRPVVERRAAGDGDAAVPADPGTLDGEPGTPNQAAGEPDTAPSRPADQPGTPNHPAGEPGTGPSRSADQPGTTPKRPGDEPGTTSNRLSE</sequence>
<keyword evidence="2" id="KW-0812">Transmembrane</keyword>
<keyword evidence="2" id="KW-0472">Membrane</keyword>
<accession>A0A7K0DZZ6</accession>
<feature type="transmembrane region" description="Helical" evidence="2">
    <location>
        <begin position="7"/>
        <end position="27"/>
    </location>
</feature>
<dbReference type="EMBL" id="WEGI01000017">
    <property type="protein sequence ID" value="MQY31221.1"/>
    <property type="molecule type" value="Genomic_DNA"/>
</dbReference>
<keyword evidence="2" id="KW-1133">Transmembrane helix</keyword>
<keyword evidence="4" id="KW-1185">Reference proteome</keyword>
<feature type="transmembrane region" description="Helical" evidence="2">
    <location>
        <begin position="39"/>
        <end position="60"/>
    </location>
</feature>
<proteinExistence type="predicted"/>
<dbReference type="AlphaFoldDB" id="A0A7K0DZZ6"/>
<name>A0A7K0DZZ6_9NOCA</name>
<feature type="compositionally biased region" description="Polar residues" evidence="1">
    <location>
        <begin position="124"/>
        <end position="133"/>
    </location>
</feature>
<dbReference type="RefSeq" id="WP_227838557.1">
    <property type="nucleotide sequence ID" value="NZ_WEGI01000017.1"/>
</dbReference>
<feature type="compositionally biased region" description="Low complexity" evidence="1">
    <location>
        <begin position="73"/>
        <end position="83"/>
    </location>
</feature>
<gene>
    <name evidence="3" type="ORF">NRB56_68290</name>
</gene>
<evidence type="ECO:0000256" key="1">
    <source>
        <dbReference type="SAM" id="MobiDB-lite"/>
    </source>
</evidence>
<reference evidence="3 4" key="1">
    <citation type="submission" date="2019-10" db="EMBL/GenBank/DDBJ databases">
        <title>Nocardia macrotermitis sp. nov. and Nocardia aurantia sp. nov., isolated from the gut of fungus growing-termite Macrotermes natalensis.</title>
        <authorList>
            <person name="Benndorf R."/>
            <person name="Schwitalla J."/>
            <person name="Martin K."/>
            <person name="De Beer W."/>
            <person name="Kaster A.-K."/>
            <person name="Vollmers J."/>
            <person name="Poulsen M."/>
            <person name="Beemelmanns C."/>
        </authorList>
    </citation>
    <scope>NUCLEOTIDE SEQUENCE [LARGE SCALE GENOMIC DNA]</scope>
    <source>
        <strain evidence="3 4">RB56</strain>
    </source>
</reference>
<comment type="caution">
    <text evidence="3">The sequence shown here is derived from an EMBL/GenBank/DDBJ whole genome shotgun (WGS) entry which is preliminary data.</text>
</comment>
<evidence type="ECO:0000256" key="2">
    <source>
        <dbReference type="SAM" id="Phobius"/>
    </source>
</evidence>
<dbReference type="Proteomes" id="UP000431401">
    <property type="component" value="Unassembled WGS sequence"/>
</dbReference>
<feature type="region of interest" description="Disordered" evidence="1">
    <location>
        <begin position="69"/>
        <end position="151"/>
    </location>
</feature>
<organism evidence="3 4">
    <name type="scientific">Nocardia aurantia</name>
    <dbReference type="NCBI Taxonomy" id="2585199"/>
    <lineage>
        <taxon>Bacteria</taxon>
        <taxon>Bacillati</taxon>
        <taxon>Actinomycetota</taxon>
        <taxon>Actinomycetes</taxon>
        <taxon>Mycobacteriales</taxon>
        <taxon>Nocardiaceae</taxon>
        <taxon>Nocardia</taxon>
    </lineage>
</organism>
<protein>
    <submittedName>
        <fullName evidence="3">Uncharacterized protein</fullName>
    </submittedName>
</protein>